<evidence type="ECO:0000256" key="3">
    <source>
        <dbReference type="ARBA" id="ARBA00022475"/>
    </source>
</evidence>
<dbReference type="InterPro" id="IPR032816">
    <property type="entry name" value="VTT_dom"/>
</dbReference>
<feature type="domain" description="VTT" evidence="8">
    <location>
        <begin position="37"/>
        <end position="161"/>
    </location>
</feature>
<organism evidence="9 10">
    <name type="scientific">Flaviflexus ciconiae</name>
    <dbReference type="NCBI Taxonomy" id="2496867"/>
    <lineage>
        <taxon>Bacteria</taxon>
        <taxon>Bacillati</taxon>
        <taxon>Actinomycetota</taxon>
        <taxon>Actinomycetes</taxon>
        <taxon>Actinomycetales</taxon>
        <taxon>Actinomycetaceae</taxon>
        <taxon>Flaviflexus</taxon>
    </lineage>
</organism>
<keyword evidence="10" id="KW-1185">Reference proteome</keyword>
<feature type="transmembrane region" description="Helical" evidence="7">
    <location>
        <begin position="59"/>
        <end position="77"/>
    </location>
</feature>
<evidence type="ECO:0000256" key="2">
    <source>
        <dbReference type="ARBA" id="ARBA00010792"/>
    </source>
</evidence>
<dbReference type="RefSeq" id="WP_126702920.1">
    <property type="nucleotide sequence ID" value="NZ_CP034593.1"/>
</dbReference>
<dbReference type="Proteomes" id="UP000280344">
    <property type="component" value="Chromosome"/>
</dbReference>
<dbReference type="PANTHER" id="PTHR42709">
    <property type="entry name" value="ALKALINE PHOSPHATASE LIKE PROTEIN"/>
    <property type="match status" value="1"/>
</dbReference>
<dbReference type="GO" id="GO:0005886">
    <property type="term" value="C:plasma membrane"/>
    <property type="evidence" value="ECO:0007669"/>
    <property type="project" value="UniProtKB-SubCell"/>
</dbReference>
<feature type="transmembrane region" description="Helical" evidence="7">
    <location>
        <begin position="148"/>
        <end position="168"/>
    </location>
</feature>
<gene>
    <name evidence="9" type="ORF">EJ997_00990</name>
</gene>
<evidence type="ECO:0000256" key="6">
    <source>
        <dbReference type="ARBA" id="ARBA00023136"/>
    </source>
</evidence>
<dbReference type="KEGG" id="flh:EJ997_00990"/>
<comment type="subcellular location">
    <subcellularLocation>
        <location evidence="1">Cell membrane</location>
        <topology evidence="1">Multi-pass membrane protein</topology>
    </subcellularLocation>
</comment>
<protein>
    <submittedName>
        <fullName evidence="9">DedA family protein</fullName>
    </submittedName>
</protein>
<proteinExistence type="inferred from homology"/>
<evidence type="ECO:0000313" key="10">
    <source>
        <dbReference type="Proteomes" id="UP000280344"/>
    </source>
</evidence>
<evidence type="ECO:0000256" key="7">
    <source>
        <dbReference type="SAM" id="Phobius"/>
    </source>
</evidence>
<keyword evidence="6 7" id="KW-0472">Membrane</keyword>
<evidence type="ECO:0000256" key="4">
    <source>
        <dbReference type="ARBA" id="ARBA00022692"/>
    </source>
</evidence>
<reference evidence="9 10" key="1">
    <citation type="submission" date="2018-12" db="EMBL/GenBank/DDBJ databases">
        <title>Complete genome sequence of Flaviflexus sp. H23T48.</title>
        <authorList>
            <person name="Bae J.-W."/>
            <person name="Lee J.-Y."/>
        </authorList>
    </citation>
    <scope>NUCLEOTIDE SEQUENCE [LARGE SCALE GENOMIC DNA]</scope>
    <source>
        <strain evidence="9 10">H23T48</strain>
    </source>
</reference>
<sequence length="233" mass="24471">MDYFYAIQDWVIAAGGSPWALVAVLVLCSLDGFFPPLPSESIVIALAALTVTSDGPNVVLLWAVASIGAFLGDQVAYSIGARIPVKRVPFLNRGTGARAYAKAGSLLLTHGPVFIMAARFVPIGRIAVNMGAGATGYRRSTFSIVDSISAMLWAAYSVAVGVGAAHVLEGHPLLSMALGIVSGVILGYLISHLITVLQKKFFPARYVEAERAAQEWAHDHLEGGADSPGTSHP</sequence>
<dbReference type="PANTHER" id="PTHR42709:SF6">
    <property type="entry name" value="UNDECAPRENYL PHOSPHATE TRANSPORTER A"/>
    <property type="match status" value="1"/>
</dbReference>
<keyword evidence="5 7" id="KW-1133">Transmembrane helix</keyword>
<dbReference type="InterPro" id="IPR051311">
    <property type="entry name" value="DedA_domain"/>
</dbReference>
<feature type="transmembrane region" description="Helical" evidence="7">
    <location>
        <begin position="174"/>
        <end position="197"/>
    </location>
</feature>
<name>A0A3Q9G592_9ACTO</name>
<keyword evidence="4 7" id="KW-0812">Transmembrane</keyword>
<evidence type="ECO:0000259" key="8">
    <source>
        <dbReference type="Pfam" id="PF09335"/>
    </source>
</evidence>
<dbReference type="AlphaFoldDB" id="A0A3Q9G592"/>
<keyword evidence="3" id="KW-1003">Cell membrane</keyword>
<evidence type="ECO:0000313" key="9">
    <source>
        <dbReference type="EMBL" id="AZQ76111.1"/>
    </source>
</evidence>
<accession>A0A3Q9G592</accession>
<dbReference type="EMBL" id="CP034593">
    <property type="protein sequence ID" value="AZQ76111.1"/>
    <property type="molecule type" value="Genomic_DNA"/>
</dbReference>
<evidence type="ECO:0000256" key="1">
    <source>
        <dbReference type="ARBA" id="ARBA00004651"/>
    </source>
</evidence>
<feature type="transmembrane region" description="Helical" evidence="7">
    <location>
        <begin position="12"/>
        <end position="34"/>
    </location>
</feature>
<comment type="similarity">
    <text evidence="2">Belongs to the DedA family.</text>
</comment>
<dbReference type="Pfam" id="PF09335">
    <property type="entry name" value="VTT_dom"/>
    <property type="match status" value="1"/>
</dbReference>
<dbReference type="OrthoDB" id="9813426at2"/>
<evidence type="ECO:0000256" key="5">
    <source>
        <dbReference type="ARBA" id="ARBA00022989"/>
    </source>
</evidence>